<dbReference type="Proteomes" id="UP000601522">
    <property type="component" value="Unassembled WGS sequence"/>
</dbReference>
<dbReference type="AlphaFoldDB" id="A0A926IN02"/>
<dbReference type="InterPro" id="IPR027417">
    <property type="entry name" value="P-loop_NTPase"/>
</dbReference>
<keyword evidence="1" id="KW-0547">Nucleotide-binding</keyword>
<gene>
    <name evidence="5" type="ORF">H8689_08495</name>
</gene>
<dbReference type="GO" id="GO:0016887">
    <property type="term" value="F:ATP hydrolysis activity"/>
    <property type="evidence" value="ECO:0007669"/>
    <property type="project" value="InterPro"/>
</dbReference>
<dbReference type="CDD" id="cd03221">
    <property type="entry name" value="ABCF_EF-3"/>
    <property type="match status" value="2"/>
</dbReference>
<dbReference type="InterPro" id="IPR051309">
    <property type="entry name" value="ABCF_ATPase"/>
</dbReference>
<proteinExistence type="predicted"/>
<dbReference type="Gene3D" id="3.40.50.300">
    <property type="entry name" value="P-loop containing nucleotide triphosphate hydrolases"/>
    <property type="match status" value="3"/>
</dbReference>
<dbReference type="InterPro" id="IPR017871">
    <property type="entry name" value="ABC_transporter-like_CS"/>
</dbReference>
<feature type="domain" description="ABC transporter" evidence="4">
    <location>
        <begin position="298"/>
        <end position="487"/>
    </location>
</feature>
<evidence type="ECO:0000256" key="1">
    <source>
        <dbReference type="ARBA" id="ARBA00022741"/>
    </source>
</evidence>
<keyword evidence="2 5" id="KW-0067">ATP-binding</keyword>
<reference evidence="5 6" key="1">
    <citation type="submission" date="2020-08" db="EMBL/GenBank/DDBJ databases">
        <title>Genome public.</title>
        <authorList>
            <person name="Liu C."/>
            <person name="Sun Q."/>
        </authorList>
    </citation>
    <scope>NUCLEOTIDE SEQUENCE [LARGE SCALE GENOMIC DNA]</scope>
    <source>
        <strain evidence="5 6">NSJ-26</strain>
    </source>
</reference>
<keyword evidence="6" id="KW-1185">Reference proteome</keyword>
<name>A0A926IN02_9FIRM</name>
<evidence type="ECO:0000313" key="6">
    <source>
        <dbReference type="Proteomes" id="UP000601522"/>
    </source>
</evidence>
<organism evidence="5 6">
    <name type="scientific">Wansuia hejianensis</name>
    <dbReference type="NCBI Taxonomy" id="2763667"/>
    <lineage>
        <taxon>Bacteria</taxon>
        <taxon>Bacillati</taxon>
        <taxon>Bacillota</taxon>
        <taxon>Clostridia</taxon>
        <taxon>Lachnospirales</taxon>
        <taxon>Lachnospiraceae</taxon>
        <taxon>Wansuia</taxon>
    </lineage>
</organism>
<dbReference type="SMART" id="SM00382">
    <property type="entry name" value="AAA"/>
    <property type="match status" value="2"/>
</dbReference>
<comment type="caution">
    <text evidence="5">The sequence shown here is derived from an EMBL/GenBank/DDBJ whole genome shotgun (WGS) entry which is preliminary data.</text>
</comment>
<feature type="domain" description="ABC transporter" evidence="4">
    <location>
        <begin position="5"/>
        <end position="197"/>
    </location>
</feature>
<dbReference type="PANTHER" id="PTHR42855:SF2">
    <property type="entry name" value="DRUG RESISTANCE ABC TRANSPORTER,ATP-BINDING PROTEIN"/>
    <property type="match status" value="1"/>
</dbReference>
<feature type="region of interest" description="Disordered" evidence="3">
    <location>
        <begin position="221"/>
        <end position="256"/>
    </location>
</feature>
<dbReference type="NCBIfam" id="NF000355">
    <property type="entry name" value="ribo_prot_ABC_F"/>
    <property type="match status" value="1"/>
</dbReference>
<evidence type="ECO:0000313" key="5">
    <source>
        <dbReference type="EMBL" id="MBC8591151.1"/>
    </source>
</evidence>
<accession>A0A926IN02</accession>
<dbReference type="SUPFAM" id="SSF52540">
    <property type="entry name" value="P-loop containing nucleoside triphosphate hydrolases"/>
    <property type="match status" value="2"/>
</dbReference>
<dbReference type="Pfam" id="PF00005">
    <property type="entry name" value="ABC_tran"/>
    <property type="match status" value="2"/>
</dbReference>
<evidence type="ECO:0000259" key="4">
    <source>
        <dbReference type="PROSITE" id="PS50893"/>
    </source>
</evidence>
<dbReference type="InterPro" id="IPR003593">
    <property type="entry name" value="AAA+_ATPase"/>
</dbReference>
<dbReference type="PROSITE" id="PS00211">
    <property type="entry name" value="ABC_TRANSPORTER_1"/>
    <property type="match status" value="2"/>
</dbReference>
<dbReference type="PANTHER" id="PTHR42855">
    <property type="entry name" value="ABC TRANSPORTER ATP-BINDING SUBUNIT"/>
    <property type="match status" value="1"/>
</dbReference>
<dbReference type="PROSITE" id="PS50893">
    <property type="entry name" value="ABC_TRANSPORTER_2"/>
    <property type="match status" value="2"/>
</dbReference>
<dbReference type="InterPro" id="IPR003439">
    <property type="entry name" value="ABC_transporter-like_ATP-bd"/>
</dbReference>
<evidence type="ECO:0000256" key="2">
    <source>
        <dbReference type="ARBA" id="ARBA00022840"/>
    </source>
</evidence>
<dbReference type="RefSeq" id="WP_249324015.1">
    <property type="nucleotide sequence ID" value="NZ_JACRTK010000003.1"/>
</dbReference>
<evidence type="ECO:0000256" key="3">
    <source>
        <dbReference type="SAM" id="MobiDB-lite"/>
    </source>
</evidence>
<dbReference type="GO" id="GO:0005524">
    <property type="term" value="F:ATP binding"/>
    <property type="evidence" value="ECO:0007669"/>
    <property type="project" value="UniProtKB-KW"/>
</dbReference>
<dbReference type="EMBL" id="JACRTK010000003">
    <property type="protein sequence ID" value="MBC8591151.1"/>
    <property type="molecule type" value="Genomic_DNA"/>
</dbReference>
<protein>
    <submittedName>
        <fullName evidence="5">ABC-F family ATP-binding cassette domain-containing protein</fullName>
    </submittedName>
</protein>
<sequence length="489" mass="55687">MSQIIKAKDIYLEYNGKEILDIKELTVYEGERIGLVGNNGSGKTSILNILAGKLKASGSQVLANGKIALIPQILPKEDINISKLDYWTSVWQINDKSHSHMSGGEQTRYRISQAFSENAVCILADEPTSHLDSNGIQLLINQLEYFPGALILVSHDRYFLDALVNKIWEIRDHDIREYYGNYSDYIDQTNFEKDQLEKEYQLYIDEKQRLEKSIEYKKKQASSLESKQIGRPDKNKSQQGGRLSMQKPVGSKEKSINKAARNIEQRLENLDEVAPLRKEREVVFRQSQIIKLYNNYPIMGDNINKKLGNNHLFENATITIPLAKKVAIIGDNGAGKTTLLRMILSKDEAFTIAPKARIGYFEQQNYVSTSKETLIEFLLEDSDYKPSELIAMLVQMGFEKGDIKKSLFQLSGGELTKLMLLKILSGEYNIILMDEPSTFLDTYAADALEIMMKDYKGTIIFVTHDITLINNVADIIYEIKDRKINRIKG</sequence>